<accession>A0ABY4FVR9</accession>
<sequence length="83" mass="8941">MSEQQEMGQAVLDSDVTPAVVMESPVWVMRGGAYLLDEYAGVLIDSAGNYSVKTRGNPRALVAVLRAIAEEIEEKVAGDEQTN</sequence>
<keyword evidence="2" id="KW-1185">Reference proteome</keyword>
<dbReference type="RefSeq" id="WP_244685916.1">
    <property type="nucleotide sequence ID" value="NZ_CP095043.1"/>
</dbReference>
<dbReference type="Proteomes" id="UP000831775">
    <property type="component" value="Chromosome"/>
</dbReference>
<proteinExistence type="predicted"/>
<organism evidence="1 2">
    <name type="scientific">Leucobacter rhizosphaerae</name>
    <dbReference type="NCBI Taxonomy" id="2932245"/>
    <lineage>
        <taxon>Bacteria</taxon>
        <taxon>Bacillati</taxon>
        <taxon>Actinomycetota</taxon>
        <taxon>Actinomycetes</taxon>
        <taxon>Micrococcales</taxon>
        <taxon>Microbacteriaceae</taxon>
        <taxon>Leucobacter</taxon>
    </lineage>
</organism>
<protein>
    <submittedName>
        <fullName evidence="1">Uncharacterized protein</fullName>
    </submittedName>
</protein>
<gene>
    <name evidence="1" type="ORF">MUN76_15185</name>
</gene>
<dbReference type="EMBL" id="CP095043">
    <property type="protein sequence ID" value="UOQ60353.1"/>
    <property type="molecule type" value="Genomic_DNA"/>
</dbReference>
<evidence type="ECO:0000313" key="1">
    <source>
        <dbReference type="EMBL" id="UOQ60353.1"/>
    </source>
</evidence>
<name>A0ABY4FVR9_9MICO</name>
<evidence type="ECO:0000313" key="2">
    <source>
        <dbReference type="Proteomes" id="UP000831775"/>
    </source>
</evidence>
<reference evidence="1 2" key="1">
    <citation type="submission" date="2022-04" db="EMBL/GenBank/DDBJ databases">
        <title>Leucobacter sp. isolated from rhizosphere of onion.</title>
        <authorList>
            <person name="Won M."/>
            <person name="Lee C.-M."/>
            <person name="Woen H.-Y."/>
            <person name="Kwon S.-W."/>
        </authorList>
    </citation>
    <scope>NUCLEOTIDE SEQUENCE [LARGE SCALE GENOMIC DNA]</scope>
    <source>
        <strain evidence="1 2">H25R-14</strain>
    </source>
</reference>